<sequence length="44" mass="4918">MALGDQIHKRFQTGEFSALAEPDLSRCQLLMQALHAGMPPRHIT</sequence>
<proteinExistence type="predicted"/>
<gene>
    <name evidence="1" type="ORF">ALQ33_200010</name>
</gene>
<dbReference type="EMBL" id="RBQB01000387">
    <property type="protein sequence ID" value="RMO78571.1"/>
    <property type="molecule type" value="Genomic_DNA"/>
</dbReference>
<dbReference type="Proteomes" id="UP000279372">
    <property type="component" value="Unassembled WGS sequence"/>
</dbReference>
<name>A0A3M3Y8Q9_9PSED</name>
<dbReference type="AlphaFoldDB" id="A0A3M3Y8Q9"/>
<accession>A0A3M3Y8Q9</accession>
<organism evidence="1 2">
    <name type="scientific">Pseudomonas syringae pv. philadelphi</name>
    <dbReference type="NCBI Taxonomy" id="251706"/>
    <lineage>
        <taxon>Bacteria</taxon>
        <taxon>Pseudomonadati</taxon>
        <taxon>Pseudomonadota</taxon>
        <taxon>Gammaproteobacteria</taxon>
        <taxon>Pseudomonadales</taxon>
        <taxon>Pseudomonadaceae</taxon>
        <taxon>Pseudomonas</taxon>
    </lineage>
</organism>
<evidence type="ECO:0000313" key="2">
    <source>
        <dbReference type="Proteomes" id="UP000279372"/>
    </source>
</evidence>
<protein>
    <submittedName>
        <fullName evidence="1">Uncharacterized protein</fullName>
    </submittedName>
</protein>
<evidence type="ECO:0000313" key="1">
    <source>
        <dbReference type="EMBL" id="RMO78571.1"/>
    </source>
</evidence>
<reference evidence="1 2" key="1">
    <citation type="submission" date="2018-08" db="EMBL/GenBank/DDBJ databases">
        <title>Recombination of ecologically and evolutionarily significant loci maintains genetic cohesion in the Pseudomonas syringae species complex.</title>
        <authorList>
            <person name="Dillon M."/>
            <person name="Thakur S."/>
            <person name="Almeida R.N.D."/>
            <person name="Weir B.S."/>
            <person name="Guttman D.S."/>
        </authorList>
    </citation>
    <scope>NUCLEOTIDE SEQUENCE [LARGE SCALE GENOMIC DNA]</scope>
    <source>
        <strain evidence="1 2">ICMP 8902</strain>
    </source>
</reference>
<comment type="caution">
    <text evidence="1">The sequence shown here is derived from an EMBL/GenBank/DDBJ whole genome shotgun (WGS) entry which is preliminary data.</text>
</comment>